<sequence length="181" mass="18726">MDDSGKVSPLSLLVLFTRLALIGFGGVLPWARRSLVETRKIMTAEEFAEVLALAQLIPGPTICNLAIIIGHRRSGVAGACAALCGLVVPPSAVVLALGYGYGRVGDIPLIQDALRGMSVVSAALIAAMAVQMARALPIAIGPLLFASAMFAGVGLLHWPLLAVMAGLFVLSLAVGSWRPKS</sequence>
<organism evidence="8 9">
    <name type="scientific">Paramagnetospirillum caucaseum</name>
    <dbReference type="NCBI Taxonomy" id="1244869"/>
    <lineage>
        <taxon>Bacteria</taxon>
        <taxon>Pseudomonadati</taxon>
        <taxon>Pseudomonadota</taxon>
        <taxon>Alphaproteobacteria</taxon>
        <taxon>Rhodospirillales</taxon>
        <taxon>Magnetospirillaceae</taxon>
        <taxon>Paramagnetospirillum</taxon>
    </lineage>
</organism>
<dbReference type="RefSeq" id="WP_008618040.1">
    <property type="nucleotide sequence ID" value="NZ_AONQ01000031.1"/>
</dbReference>
<dbReference type="GO" id="GO:0015109">
    <property type="term" value="F:chromate transmembrane transporter activity"/>
    <property type="evidence" value="ECO:0007669"/>
    <property type="project" value="InterPro"/>
</dbReference>
<feature type="transmembrane region" description="Helical" evidence="7">
    <location>
        <begin position="51"/>
        <end position="69"/>
    </location>
</feature>
<dbReference type="eggNOG" id="COG2059">
    <property type="taxonomic scope" value="Bacteria"/>
</dbReference>
<evidence type="ECO:0000313" key="9">
    <source>
        <dbReference type="Proteomes" id="UP000011744"/>
    </source>
</evidence>
<feature type="transmembrane region" description="Helical" evidence="7">
    <location>
        <begin position="12"/>
        <end position="31"/>
    </location>
</feature>
<dbReference type="PANTHER" id="PTHR43663">
    <property type="entry name" value="CHROMATE TRANSPORT PROTEIN-RELATED"/>
    <property type="match status" value="1"/>
</dbReference>
<dbReference type="Pfam" id="PF02417">
    <property type="entry name" value="Chromate_transp"/>
    <property type="match status" value="1"/>
</dbReference>
<feature type="transmembrane region" description="Helical" evidence="7">
    <location>
        <begin position="76"/>
        <end position="101"/>
    </location>
</feature>
<accession>M2ZQM1</accession>
<keyword evidence="6 7" id="KW-0472">Membrane</keyword>
<keyword evidence="5 7" id="KW-1133">Transmembrane helix</keyword>
<keyword evidence="9" id="KW-1185">Reference proteome</keyword>
<reference evidence="8 9" key="1">
    <citation type="journal article" date="2014" name="Genome Announc.">
        <title>Draft Genome Sequence of Magnetospirillum sp. Strain SO-1, a Freshwater Magnetotactic Bacterium Isolated from the Ol'khovka River, Russia.</title>
        <authorList>
            <person name="Grouzdev D.S."/>
            <person name="Dziuba M.V."/>
            <person name="Sukhacheva M.S."/>
            <person name="Mardanov A.V."/>
            <person name="Beletskiy A.V."/>
            <person name="Kuznetsov B.B."/>
            <person name="Skryabin K.G."/>
        </authorList>
    </citation>
    <scope>NUCLEOTIDE SEQUENCE [LARGE SCALE GENOMIC DNA]</scope>
    <source>
        <strain evidence="8 9">SO-1</strain>
    </source>
</reference>
<protein>
    <submittedName>
        <fullName evidence="8">Chromate transport protein (Chra-like)</fullName>
    </submittedName>
</protein>
<evidence type="ECO:0000256" key="4">
    <source>
        <dbReference type="ARBA" id="ARBA00022692"/>
    </source>
</evidence>
<comment type="caution">
    <text evidence="8">The sequence shown here is derived from an EMBL/GenBank/DDBJ whole genome shotgun (WGS) entry which is preliminary data.</text>
</comment>
<evidence type="ECO:0000256" key="1">
    <source>
        <dbReference type="ARBA" id="ARBA00004651"/>
    </source>
</evidence>
<keyword evidence="3" id="KW-1003">Cell membrane</keyword>
<dbReference type="STRING" id="1244869.H261_12729"/>
<evidence type="ECO:0000256" key="7">
    <source>
        <dbReference type="SAM" id="Phobius"/>
    </source>
</evidence>
<evidence type="ECO:0000256" key="3">
    <source>
        <dbReference type="ARBA" id="ARBA00022475"/>
    </source>
</evidence>
<dbReference type="PANTHER" id="PTHR43663:SF1">
    <property type="entry name" value="CHROMATE TRANSPORTER"/>
    <property type="match status" value="1"/>
</dbReference>
<dbReference type="GO" id="GO:0005886">
    <property type="term" value="C:plasma membrane"/>
    <property type="evidence" value="ECO:0007669"/>
    <property type="project" value="UniProtKB-SubCell"/>
</dbReference>
<dbReference type="PATRIC" id="fig|1244869.3.peg.2568"/>
<dbReference type="OrthoDB" id="8969999at2"/>
<feature type="transmembrane region" description="Helical" evidence="7">
    <location>
        <begin position="113"/>
        <end position="130"/>
    </location>
</feature>
<dbReference type="InterPro" id="IPR052518">
    <property type="entry name" value="CHR_Transporter"/>
</dbReference>
<proteinExistence type="inferred from homology"/>
<keyword evidence="4 7" id="KW-0812">Transmembrane</keyword>
<dbReference type="EMBL" id="AONQ01000031">
    <property type="protein sequence ID" value="EME69602.1"/>
    <property type="molecule type" value="Genomic_DNA"/>
</dbReference>
<gene>
    <name evidence="8" type="ORF">H261_12729</name>
</gene>
<dbReference type="InterPro" id="IPR003370">
    <property type="entry name" value="Chromate_transpt"/>
</dbReference>
<evidence type="ECO:0000256" key="2">
    <source>
        <dbReference type="ARBA" id="ARBA00005262"/>
    </source>
</evidence>
<evidence type="ECO:0000256" key="5">
    <source>
        <dbReference type="ARBA" id="ARBA00022989"/>
    </source>
</evidence>
<name>M2ZQM1_9PROT</name>
<comment type="similarity">
    <text evidence="2">Belongs to the chromate ion transporter (CHR) (TC 2.A.51) family.</text>
</comment>
<evidence type="ECO:0000256" key="6">
    <source>
        <dbReference type="ARBA" id="ARBA00023136"/>
    </source>
</evidence>
<evidence type="ECO:0000313" key="8">
    <source>
        <dbReference type="EMBL" id="EME69602.1"/>
    </source>
</evidence>
<feature type="transmembrane region" description="Helical" evidence="7">
    <location>
        <begin position="158"/>
        <end position="177"/>
    </location>
</feature>
<comment type="subcellular location">
    <subcellularLocation>
        <location evidence="1">Cell membrane</location>
        <topology evidence="1">Multi-pass membrane protein</topology>
    </subcellularLocation>
</comment>
<dbReference type="AlphaFoldDB" id="M2ZQM1"/>
<dbReference type="Proteomes" id="UP000011744">
    <property type="component" value="Unassembled WGS sequence"/>
</dbReference>